<organism evidence="1 2">
    <name type="scientific">Agrococcus sediminis</name>
    <dbReference type="NCBI Taxonomy" id="2599924"/>
    <lineage>
        <taxon>Bacteria</taxon>
        <taxon>Bacillati</taxon>
        <taxon>Actinomycetota</taxon>
        <taxon>Actinomycetes</taxon>
        <taxon>Micrococcales</taxon>
        <taxon>Microbacteriaceae</taxon>
        <taxon>Agrococcus</taxon>
    </lineage>
</organism>
<keyword evidence="2" id="KW-1185">Reference proteome</keyword>
<dbReference type="EMBL" id="VOIR01000012">
    <property type="protein sequence ID" value="KAA6434934.1"/>
    <property type="molecule type" value="Genomic_DNA"/>
</dbReference>
<sequence length="78" mass="8654">MPHPVQTVRLDIGIPATLDNAAQHVAWALDIDRKQVVRLALALGLKQLGAVFEADPDIYVVRRGRPRLQPDTDSPITY</sequence>
<dbReference type="Proteomes" id="UP000323221">
    <property type="component" value="Unassembled WGS sequence"/>
</dbReference>
<reference evidence="1 2" key="1">
    <citation type="submission" date="2019-08" db="EMBL/GenBank/DDBJ databases">
        <title>Agrococcus lahaulensis sp. nov., isolated from a cold desert of the Indian Himalayas.</title>
        <authorList>
            <person name="Qu J.H."/>
        </authorList>
    </citation>
    <scope>NUCLEOTIDE SEQUENCE [LARGE SCALE GENOMIC DNA]</scope>
    <source>
        <strain evidence="1 2">NS18</strain>
    </source>
</reference>
<evidence type="ECO:0000313" key="1">
    <source>
        <dbReference type="EMBL" id="KAA6434934.1"/>
    </source>
</evidence>
<dbReference type="RefSeq" id="WP_146355469.1">
    <property type="nucleotide sequence ID" value="NZ_VOIR01000012.1"/>
</dbReference>
<dbReference type="AlphaFoldDB" id="A0A5M8QIZ5"/>
<proteinExistence type="predicted"/>
<gene>
    <name evidence="1" type="ORF">FQ330_03990</name>
</gene>
<name>A0A5M8QIZ5_9MICO</name>
<comment type="caution">
    <text evidence="1">The sequence shown here is derived from an EMBL/GenBank/DDBJ whole genome shotgun (WGS) entry which is preliminary data.</text>
</comment>
<accession>A0A5M8QIZ5</accession>
<protein>
    <submittedName>
        <fullName evidence="1">Uncharacterized protein</fullName>
    </submittedName>
</protein>
<evidence type="ECO:0000313" key="2">
    <source>
        <dbReference type="Proteomes" id="UP000323221"/>
    </source>
</evidence>